<comment type="caution">
    <text evidence="1">The sequence shown here is derived from an EMBL/GenBank/DDBJ whole genome shotgun (WGS) entry which is preliminary data.</text>
</comment>
<gene>
    <name evidence="1" type="ORF">GCM10009754_44460</name>
</gene>
<dbReference type="EMBL" id="BAAANN010000017">
    <property type="protein sequence ID" value="GAA1967011.1"/>
    <property type="molecule type" value="Genomic_DNA"/>
</dbReference>
<evidence type="ECO:0000313" key="1">
    <source>
        <dbReference type="EMBL" id="GAA1967011.1"/>
    </source>
</evidence>
<proteinExistence type="predicted"/>
<organism evidence="1 2">
    <name type="scientific">Amycolatopsis minnesotensis</name>
    <dbReference type="NCBI Taxonomy" id="337894"/>
    <lineage>
        <taxon>Bacteria</taxon>
        <taxon>Bacillati</taxon>
        <taxon>Actinomycetota</taxon>
        <taxon>Actinomycetes</taxon>
        <taxon>Pseudonocardiales</taxon>
        <taxon>Pseudonocardiaceae</taxon>
        <taxon>Amycolatopsis</taxon>
    </lineage>
</organism>
<dbReference type="Proteomes" id="UP001501116">
    <property type="component" value="Unassembled WGS sequence"/>
</dbReference>
<protein>
    <submittedName>
        <fullName evidence="1">Uncharacterized protein</fullName>
    </submittedName>
</protein>
<sequence length="138" mass="14756">MPKTVDERYRLDGRKQTLNQAVPPVNMQGSTCEAYRSPDYTPDAILILYPEGQPAAQVHSFQLPPDKFKTVSIRGIPAVAWQLATADAPGGFPTCIVFADFAGNQALGARFSLAAGDHGDVCGGARQVLDLVLEKLVG</sequence>
<evidence type="ECO:0000313" key="2">
    <source>
        <dbReference type="Proteomes" id="UP001501116"/>
    </source>
</evidence>
<accession>A0ABN2RCD3</accession>
<name>A0ABN2RCD3_9PSEU</name>
<reference evidence="1 2" key="1">
    <citation type="journal article" date="2019" name="Int. J. Syst. Evol. Microbiol.">
        <title>The Global Catalogue of Microorganisms (GCM) 10K type strain sequencing project: providing services to taxonomists for standard genome sequencing and annotation.</title>
        <authorList>
            <consortium name="The Broad Institute Genomics Platform"/>
            <consortium name="The Broad Institute Genome Sequencing Center for Infectious Disease"/>
            <person name="Wu L."/>
            <person name="Ma J."/>
        </authorList>
    </citation>
    <scope>NUCLEOTIDE SEQUENCE [LARGE SCALE GENOMIC DNA]</scope>
    <source>
        <strain evidence="1 2">JCM 14545</strain>
    </source>
</reference>
<keyword evidence="2" id="KW-1185">Reference proteome</keyword>